<feature type="region of interest" description="Disordered" evidence="3">
    <location>
        <begin position="1"/>
        <end position="23"/>
    </location>
</feature>
<dbReference type="AlphaFoldDB" id="A0A8B8NEA1"/>
<dbReference type="RefSeq" id="XP_030520782.2">
    <property type="nucleotide sequence ID" value="XM_030664922.2"/>
</dbReference>
<evidence type="ECO:0000256" key="1">
    <source>
        <dbReference type="ARBA" id="ARBA00004370"/>
    </source>
</evidence>
<evidence type="ECO:0000256" key="4">
    <source>
        <dbReference type="SAM" id="Phobius"/>
    </source>
</evidence>
<dbReference type="KEGG" id="rarg:115734251"/>
<feature type="compositionally biased region" description="Polar residues" evidence="3">
    <location>
        <begin position="1"/>
        <end position="21"/>
    </location>
</feature>
<evidence type="ECO:0000256" key="2">
    <source>
        <dbReference type="ARBA" id="ARBA00023136"/>
    </source>
</evidence>
<dbReference type="Proteomes" id="UP000827889">
    <property type="component" value="Chromosome 6"/>
</dbReference>
<organism evidence="5 6">
    <name type="scientific">Rhodamnia argentea</name>
    <dbReference type="NCBI Taxonomy" id="178133"/>
    <lineage>
        <taxon>Eukaryota</taxon>
        <taxon>Viridiplantae</taxon>
        <taxon>Streptophyta</taxon>
        <taxon>Embryophyta</taxon>
        <taxon>Tracheophyta</taxon>
        <taxon>Spermatophyta</taxon>
        <taxon>Magnoliopsida</taxon>
        <taxon>eudicotyledons</taxon>
        <taxon>Gunneridae</taxon>
        <taxon>Pentapetalae</taxon>
        <taxon>rosids</taxon>
        <taxon>malvids</taxon>
        <taxon>Myrtales</taxon>
        <taxon>Myrtaceae</taxon>
        <taxon>Myrtoideae</taxon>
        <taxon>Myrteae</taxon>
        <taxon>Australasian group</taxon>
        <taxon>Rhodamnia</taxon>
    </lineage>
</organism>
<sequence>MDHPNASATSIHHTHGLSVSRSMRRSCHRPTKSVANQVVRCLITSLILLFVLASAACFIAWLMLHPHPPSSRVNSLAVSGFNISSPQFTPRFDIELVVTNPNKKIVFSIDQFGLLISYRGIPLLRSVVDPPNYIQILGNRSSEVKFELGMEKLSDKKKRKVLRDIKGDWSRGVVSFQVKASMRVTFRAGRWLSRQRLVEASCKDLSVEFLPAKETGKLHDGGRICSVD</sequence>
<name>A0A8B8NEA1_9MYRT</name>
<keyword evidence="4" id="KW-1133">Transmembrane helix</keyword>
<dbReference type="GO" id="GO:0098542">
    <property type="term" value="P:defense response to other organism"/>
    <property type="evidence" value="ECO:0007669"/>
    <property type="project" value="InterPro"/>
</dbReference>
<proteinExistence type="predicted"/>
<keyword evidence="5" id="KW-1185">Reference proteome</keyword>
<keyword evidence="4" id="KW-0812">Transmembrane</keyword>
<dbReference type="PANTHER" id="PTHR31234">
    <property type="entry name" value="LATE EMBRYOGENESIS ABUNDANT (LEA) HYDROXYPROLINE-RICH GLYCOPROTEIN FAMILY"/>
    <property type="match status" value="1"/>
</dbReference>
<gene>
    <name evidence="6" type="primary">LOC115734251</name>
</gene>
<evidence type="ECO:0000313" key="6">
    <source>
        <dbReference type="RefSeq" id="XP_030520782.2"/>
    </source>
</evidence>
<dbReference type="PANTHER" id="PTHR31234:SF55">
    <property type="entry name" value="LATE EMBRYOGENESIS ABUNDANT (LEA) HYDROXYPROLINE-RICH GLYCOPROTEIN FAMILY"/>
    <property type="match status" value="1"/>
</dbReference>
<feature type="transmembrane region" description="Helical" evidence="4">
    <location>
        <begin position="38"/>
        <end position="64"/>
    </location>
</feature>
<comment type="subcellular location">
    <subcellularLocation>
        <location evidence="1">Membrane</location>
    </subcellularLocation>
</comment>
<keyword evidence="2 4" id="KW-0472">Membrane</keyword>
<reference evidence="6" key="1">
    <citation type="submission" date="2025-08" db="UniProtKB">
        <authorList>
            <consortium name="RefSeq"/>
        </authorList>
    </citation>
    <scope>IDENTIFICATION</scope>
    <source>
        <tissue evidence="6">Leaf</tissue>
    </source>
</reference>
<evidence type="ECO:0000313" key="5">
    <source>
        <dbReference type="Proteomes" id="UP000827889"/>
    </source>
</evidence>
<dbReference type="GeneID" id="115734251"/>
<dbReference type="InterPro" id="IPR044839">
    <property type="entry name" value="NDR1-like"/>
</dbReference>
<dbReference type="GO" id="GO:0005886">
    <property type="term" value="C:plasma membrane"/>
    <property type="evidence" value="ECO:0007669"/>
    <property type="project" value="TreeGrafter"/>
</dbReference>
<accession>A0A8B8NEA1</accession>
<evidence type="ECO:0000256" key="3">
    <source>
        <dbReference type="SAM" id="MobiDB-lite"/>
    </source>
</evidence>
<protein>
    <submittedName>
        <fullName evidence="6">NDR1/HIN1-like protein 12</fullName>
    </submittedName>
</protein>